<dbReference type="Pfam" id="PF21946">
    <property type="entry name" value="LppM"/>
    <property type="match status" value="1"/>
</dbReference>
<comment type="caution">
    <text evidence="4">The sequence shown here is derived from an EMBL/GenBank/DDBJ whole genome shotgun (WGS) entry which is preliminary data.</text>
</comment>
<feature type="domain" description="LppM" evidence="3">
    <location>
        <begin position="25"/>
        <end position="184"/>
    </location>
</feature>
<reference evidence="4" key="1">
    <citation type="journal article" date="2014" name="Int. J. Syst. Evol. Microbiol.">
        <title>Complete genome sequence of Corynebacterium casei LMG S-19264T (=DSM 44701T), isolated from a smear-ripened cheese.</title>
        <authorList>
            <consortium name="US DOE Joint Genome Institute (JGI-PGF)"/>
            <person name="Walter F."/>
            <person name="Albersmeier A."/>
            <person name="Kalinowski J."/>
            <person name="Ruckert C."/>
        </authorList>
    </citation>
    <scope>NUCLEOTIDE SEQUENCE</scope>
    <source>
        <strain evidence="4">JCM 3051</strain>
    </source>
</reference>
<evidence type="ECO:0000313" key="5">
    <source>
        <dbReference type="Proteomes" id="UP000655589"/>
    </source>
</evidence>
<dbReference type="RefSeq" id="WP_171106159.1">
    <property type="nucleotide sequence ID" value="NZ_BMPT01000001.1"/>
</dbReference>
<name>A0A8H9GE36_9MICO</name>
<evidence type="ECO:0000256" key="1">
    <source>
        <dbReference type="SAM" id="MobiDB-lite"/>
    </source>
</evidence>
<accession>A0A8H9GE36</accession>
<evidence type="ECO:0000259" key="3">
    <source>
        <dbReference type="Pfam" id="PF21946"/>
    </source>
</evidence>
<keyword evidence="2" id="KW-0812">Transmembrane</keyword>
<keyword evidence="2" id="KW-1133">Transmembrane helix</keyword>
<feature type="compositionally biased region" description="Pro residues" evidence="1">
    <location>
        <begin position="293"/>
        <end position="303"/>
    </location>
</feature>
<keyword evidence="2" id="KW-0472">Membrane</keyword>
<dbReference type="PROSITE" id="PS51257">
    <property type="entry name" value="PROKAR_LIPOPROTEIN"/>
    <property type="match status" value="1"/>
</dbReference>
<organism evidence="4 5">
    <name type="scientific">Promicromonospora citrea</name>
    <dbReference type="NCBI Taxonomy" id="43677"/>
    <lineage>
        <taxon>Bacteria</taxon>
        <taxon>Bacillati</taxon>
        <taxon>Actinomycetota</taxon>
        <taxon>Actinomycetes</taxon>
        <taxon>Micrococcales</taxon>
        <taxon>Promicromonosporaceae</taxon>
        <taxon>Promicromonospora</taxon>
    </lineage>
</organism>
<feature type="region of interest" description="Disordered" evidence="1">
    <location>
        <begin position="246"/>
        <end position="303"/>
    </location>
</feature>
<sequence length="303" mass="31503">MTPTRRVGTAAVAAVLTLALSGCVRMGVELDLKPDDRVDSSVVLAVEDRYLDRTGQSPDDVIDMLTRDQDDPARDAVRTEQFEQDGYTGTRYVYPEGDLAGVGEQVGWPISVVREGGDYVLSGTLDLTEEGLGGRGAASIENLSVTVDVTFPGEVSSSNGTVDGTTVRWEPTVGEKVEISARGAAVGPDGDEATAGGEPAVVTLPVVPEWMVLVLGLSGLVILLLIGVIVWQAMLRVRDRRPDGPVASYPPAPVPAPPGYGAPPVPHGAPPGGGPGYGGPPAHPQEQVTPADPSRPPSFPPGY</sequence>
<dbReference type="Proteomes" id="UP000655589">
    <property type="component" value="Unassembled WGS sequence"/>
</dbReference>
<evidence type="ECO:0000313" key="4">
    <source>
        <dbReference type="EMBL" id="GGM10106.1"/>
    </source>
</evidence>
<evidence type="ECO:0000256" key="2">
    <source>
        <dbReference type="SAM" id="Phobius"/>
    </source>
</evidence>
<gene>
    <name evidence="4" type="ORF">GCM10010102_02480</name>
</gene>
<dbReference type="EMBL" id="BMPT01000001">
    <property type="protein sequence ID" value="GGM10106.1"/>
    <property type="molecule type" value="Genomic_DNA"/>
</dbReference>
<dbReference type="InterPro" id="IPR053807">
    <property type="entry name" value="LppM"/>
</dbReference>
<reference evidence="4" key="2">
    <citation type="submission" date="2020-09" db="EMBL/GenBank/DDBJ databases">
        <authorList>
            <person name="Sun Q."/>
            <person name="Ohkuma M."/>
        </authorList>
    </citation>
    <scope>NUCLEOTIDE SEQUENCE</scope>
    <source>
        <strain evidence="4">JCM 3051</strain>
    </source>
</reference>
<feature type="transmembrane region" description="Helical" evidence="2">
    <location>
        <begin position="210"/>
        <end position="231"/>
    </location>
</feature>
<keyword evidence="5" id="KW-1185">Reference proteome</keyword>
<feature type="compositionally biased region" description="Pro residues" evidence="1">
    <location>
        <begin position="248"/>
        <end position="273"/>
    </location>
</feature>
<protein>
    <recommendedName>
        <fullName evidence="3">LppM domain-containing protein</fullName>
    </recommendedName>
</protein>
<proteinExistence type="predicted"/>
<dbReference type="AlphaFoldDB" id="A0A8H9GE36"/>